<evidence type="ECO:0008006" key="4">
    <source>
        <dbReference type="Google" id="ProtNLM"/>
    </source>
</evidence>
<feature type="transmembrane region" description="Helical" evidence="1">
    <location>
        <begin position="753"/>
        <end position="774"/>
    </location>
</feature>
<dbReference type="RefSeq" id="WP_148949560.1">
    <property type="nucleotide sequence ID" value="NZ_VTES01000002.1"/>
</dbReference>
<feature type="transmembrane region" description="Helical" evidence="1">
    <location>
        <begin position="566"/>
        <end position="584"/>
    </location>
</feature>
<feature type="transmembrane region" description="Helical" evidence="1">
    <location>
        <begin position="828"/>
        <end position="845"/>
    </location>
</feature>
<feature type="transmembrane region" description="Helical" evidence="1">
    <location>
        <begin position="154"/>
        <end position="176"/>
    </location>
</feature>
<organism evidence="2 3">
    <name type="scientific">Bacillus infantis</name>
    <dbReference type="NCBI Taxonomy" id="324767"/>
    <lineage>
        <taxon>Bacteria</taxon>
        <taxon>Bacillati</taxon>
        <taxon>Bacillota</taxon>
        <taxon>Bacilli</taxon>
        <taxon>Bacillales</taxon>
        <taxon>Bacillaceae</taxon>
        <taxon>Bacillus</taxon>
    </lineage>
</organism>
<reference evidence="2 3" key="1">
    <citation type="submission" date="2019-08" db="EMBL/GenBank/DDBJ databases">
        <title>Bacillus genomes from the desert of Cuatro Cienegas, Coahuila.</title>
        <authorList>
            <person name="Olmedo-Alvarez G."/>
        </authorList>
    </citation>
    <scope>NUCLEOTIDE SEQUENCE [LARGE SCALE GENOMIC DNA]</scope>
    <source>
        <strain evidence="2 3">CH37_1T</strain>
    </source>
</reference>
<feature type="transmembrane region" description="Helical" evidence="1">
    <location>
        <begin position="372"/>
        <end position="390"/>
    </location>
</feature>
<feature type="transmembrane region" description="Helical" evidence="1">
    <location>
        <begin position="269"/>
        <end position="291"/>
    </location>
</feature>
<feature type="transmembrane region" description="Helical" evidence="1">
    <location>
        <begin position="188"/>
        <end position="207"/>
    </location>
</feature>
<feature type="transmembrane region" description="Helical" evidence="1">
    <location>
        <begin position="454"/>
        <end position="472"/>
    </location>
</feature>
<evidence type="ECO:0000313" key="2">
    <source>
        <dbReference type="EMBL" id="TYS65418.1"/>
    </source>
</evidence>
<feature type="transmembrane region" description="Helical" evidence="1">
    <location>
        <begin position="98"/>
        <end position="117"/>
    </location>
</feature>
<evidence type="ECO:0000313" key="3">
    <source>
        <dbReference type="Proteomes" id="UP000323732"/>
    </source>
</evidence>
<feature type="transmembrane region" description="Helical" evidence="1">
    <location>
        <begin position="1064"/>
        <end position="1083"/>
    </location>
</feature>
<protein>
    <recommendedName>
        <fullName evidence="4">DUF2157 domain-containing protein</fullName>
    </recommendedName>
</protein>
<feature type="transmembrane region" description="Helical" evidence="1">
    <location>
        <begin position="957"/>
        <end position="976"/>
    </location>
</feature>
<comment type="caution">
    <text evidence="2">The sequence shown here is derived from an EMBL/GenBank/DDBJ whole genome shotgun (WGS) entry which is preliminary data.</text>
</comment>
<feature type="transmembrane region" description="Helical" evidence="1">
    <location>
        <begin position="297"/>
        <end position="316"/>
    </location>
</feature>
<sequence length="1137" mass="127419">MGSLTKEHEKQIFQKELYKLKKQEFIGPDDYSRVLEAHLSYYQSLELDEVELKTAEQPKKEEKVITAPVPVSVPEKPSAEEKTRSPEEVRERNISMTLNLGVVLLLVGGLFVATSNWDEMSDWMKSGSIALVSLLFCGISLAAGKLLGIQKTALAFNVLGSLFLPIFLLSVSWFGLMGEYLSFYGEGSYFYGAAGALILAPFYGFLARQMGSRLFVWFSFSALTSAAGFLLLALGARQDTFYLGMMIYNAGLIALFLKGRKKSISPLFFGELAYIVQASLILSTVMMLAFYQNTFSVGINLLLAAVLFMASVYVSGRKEYHYAFTLLIVMGIYQLTENSLLEFLSPAIYAAAGAGFMFLPKLLREDEGWKKIFNWTSAAVSLFVFLLISAEAALAGLNEPSISMLLAYLILSGQFLFLAEGKNGLFAYFCPVFLFAASWELLLLADRFFSFKNFLLPVFLSGAVIYVIFGILKTPVFFRVISQSSRDIGLGVMGICMLLSASFACWGRLGVMLMLLSVLFWMSRTAEKRQEFNEALSWAVPLSFALAFFSWGEWLRTSWPFYRETLGFAMNAILAAASLATGMLLNRKIEPAKSKYMFFISQAFYSAAVLSAIFLPLNEWARAAVLVCGIGIYYRLHKAVKNRLSSYLMPAIVFAAYFALLTAVSKAVLLPEIVRWIEIVMPGIVLAGISAFLRNKEQMLFRSFAWSAHIYLPFALVLTWLLHSEHAFISLAAAGAVYWISSRQSPREWQTKAFLYSACFSLFLFFYSLDLLIFEGSSRQYVFLLSSFVTYGLSRLMSEEDQKRLPYYLVPFSLIGLAFSVLVYPFGLAEFSLSVIYGAAILYYIHSRRWELLNGVPLVLIWFASMMYVTASGMGSVLWLLVMGGMGAVLIFIGQFLYKQLYEITERSLRFDSYTPAGLLFLAGMYPAEGGILTEMLPGILISLALWSQGRRMPQEWGWIPPAAGAMFLLQPYFALVEYLPIPQVLSREAYVLPFIAVSILIRLILKGRFPDLISKLQWAVLAVSAVLLVEDALAGSTIQDALIIGILSLLSIFGGLIWKIKSYFFTGFAVLLLNVLMQSRPFWGNLPWWAYLLIAGSLLIAAASYYEWNKQKVAKGETGVLERFRKRIIQGLKKWK</sequence>
<feature type="transmembrane region" description="Helical" evidence="1">
    <location>
        <begin position="852"/>
        <end position="871"/>
    </location>
</feature>
<keyword evidence="1" id="KW-1133">Transmembrane helix</keyword>
<feature type="transmembrane region" description="Helical" evidence="1">
    <location>
        <begin position="805"/>
        <end position="822"/>
    </location>
</feature>
<keyword evidence="1" id="KW-0812">Transmembrane</keyword>
<feature type="transmembrane region" description="Helical" evidence="1">
    <location>
        <begin position="596"/>
        <end position="614"/>
    </location>
</feature>
<accession>A0A5D4ST47</accession>
<feature type="transmembrane region" description="Helical" evidence="1">
    <location>
        <begin position="877"/>
        <end position="897"/>
    </location>
</feature>
<feature type="transmembrane region" description="Helical" evidence="1">
    <location>
        <begin position="129"/>
        <end position="147"/>
    </location>
</feature>
<dbReference type="EMBL" id="VTES01000002">
    <property type="protein sequence ID" value="TYS65418.1"/>
    <property type="molecule type" value="Genomic_DNA"/>
</dbReference>
<feature type="transmembrane region" description="Helical" evidence="1">
    <location>
        <begin position="214"/>
        <end position="234"/>
    </location>
</feature>
<feature type="transmembrane region" description="Helical" evidence="1">
    <location>
        <begin position="492"/>
        <end position="523"/>
    </location>
</feature>
<keyword evidence="1" id="KW-0472">Membrane</keyword>
<feature type="transmembrane region" description="Helical" evidence="1">
    <location>
        <begin position="726"/>
        <end position="741"/>
    </location>
</feature>
<feature type="transmembrane region" description="Helical" evidence="1">
    <location>
        <begin position="620"/>
        <end position="636"/>
    </location>
</feature>
<feature type="transmembrane region" description="Helical" evidence="1">
    <location>
        <begin position="988"/>
        <end position="1006"/>
    </location>
</feature>
<feature type="transmembrane region" description="Helical" evidence="1">
    <location>
        <begin position="1089"/>
        <end position="1107"/>
    </location>
</feature>
<gene>
    <name evidence="2" type="ORF">FZD47_08845</name>
</gene>
<feature type="transmembrane region" description="Helical" evidence="1">
    <location>
        <begin position="673"/>
        <end position="693"/>
    </location>
</feature>
<feature type="transmembrane region" description="Helical" evidence="1">
    <location>
        <begin position="425"/>
        <end position="445"/>
    </location>
</feature>
<evidence type="ECO:0000256" key="1">
    <source>
        <dbReference type="SAM" id="Phobius"/>
    </source>
</evidence>
<feature type="transmembrane region" description="Helical" evidence="1">
    <location>
        <begin position="340"/>
        <end position="360"/>
    </location>
</feature>
<feature type="transmembrane region" description="Helical" evidence="1">
    <location>
        <begin position="700"/>
        <end position="720"/>
    </location>
</feature>
<feature type="transmembrane region" description="Helical" evidence="1">
    <location>
        <begin position="402"/>
        <end position="419"/>
    </location>
</feature>
<feature type="transmembrane region" description="Helical" evidence="1">
    <location>
        <begin position="1042"/>
        <end position="1059"/>
    </location>
</feature>
<name>A0A5D4ST47_9BACI</name>
<feature type="transmembrane region" description="Helical" evidence="1">
    <location>
        <begin position="535"/>
        <end position="554"/>
    </location>
</feature>
<dbReference type="AlphaFoldDB" id="A0A5D4ST47"/>
<proteinExistence type="predicted"/>
<feature type="transmembrane region" description="Helical" evidence="1">
    <location>
        <begin position="780"/>
        <end position="798"/>
    </location>
</feature>
<feature type="transmembrane region" description="Helical" evidence="1">
    <location>
        <begin position="240"/>
        <end position="257"/>
    </location>
</feature>
<feature type="transmembrane region" description="Helical" evidence="1">
    <location>
        <begin position="648"/>
        <end position="667"/>
    </location>
</feature>
<dbReference type="Proteomes" id="UP000323732">
    <property type="component" value="Unassembled WGS sequence"/>
</dbReference>